<dbReference type="AlphaFoldDB" id="A0A2P6P5B3"/>
<comment type="pathway">
    <text evidence="1 4">Protein modification; protein ubiquitination.</text>
</comment>
<dbReference type="EMBL" id="PDCK01000045">
    <property type="protein sequence ID" value="PRQ17125.1"/>
    <property type="molecule type" value="Genomic_DNA"/>
</dbReference>
<dbReference type="GO" id="GO:0016874">
    <property type="term" value="F:ligase activity"/>
    <property type="evidence" value="ECO:0007669"/>
    <property type="project" value="UniProtKB-KW"/>
</dbReference>
<keyword evidence="6" id="KW-0012">Acyltransferase</keyword>
<dbReference type="Gramene" id="PRQ17125">
    <property type="protein sequence ID" value="PRQ17125"/>
    <property type="gene ID" value="RchiOBHm_Chr7g0191621"/>
</dbReference>
<evidence type="ECO:0000256" key="2">
    <source>
        <dbReference type="ARBA" id="ARBA00022679"/>
    </source>
</evidence>
<evidence type="ECO:0000259" key="5">
    <source>
        <dbReference type="PROSITE" id="PS51698"/>
    </source>
</evidence>
<gene>
    <name evidence="6" type="ORF">RchiOBHm_Chr7g0191621</name>
</gene>
<protein>
    <recommendedName>
        <fullName evidence="4 5">U-box domain-containing protein</fullName>
        <ecNumber evidence="4">2.3.2.27</ecNumber>
    </recommendedName>
    <alternativeName>
        <fullName evidence="4">RING-type E3 ubiquitin transferase PUB</fullName>
    </alternativeName>
</protein>
<evidence type="ECO:0000256" key="3">
    <source>
        <dbReference type="ARBA" id="ARBA00022786"/>
    </source>
</evidence>
<evidence type="ECO:0000313" key="7">
    <source>
        <dbReference type="Proteomes" id="UP000238479"/>
    </source>
</evidence>
<keyword evidence="7" id="KW-1185">Reference proteome</keyword>
<dbReference type="PANTHER" id="PTHR22849:SF112">
    <property type="entry name" value="U-BOX DOMAIN-CONTAINING PROTEIN 26"/>
    <property type="match status" value="1"/>
</dbReference>
<dbReference type="InterPro" id="IPR003613">
    <property type="entry name" value="Ubox_domain"/>
</dbReference>
<dbReference type="InterPro" id="IPR045185">
    <property type="entry name" value="PUB22/23/24-like"/>
</dbReference>
<dbReference type="GO" id="GO:0061630">
    <property type="term" value="F:ubiquitin protein ligase activity"/>
    <property type="evidence" value="ECO:0007669"/>
    <property type="project" value="UniProtKB-UniRule"/>
</dbReference>
<organism evidence="6 7">
    <name type="scientific">Rosa chinensis</name>
    <name type="common">China rose</name>
    <dbReference type="NCBI Taxonomy" id="74649"/>
    <lineage>
        <taxon>Eukaryota</taxon>
        <taxon>Viridiplantae</taxon>
        <taxon>Streptophyta</taxon>
        <taxon>Embryophyta</taxon>
        <taxon>Tracheophyta</taxon>
        <taxon>Spermatophyta</taxon>
        <taxon>Magnoliopsida</taxon>
        <taxon>eudicotyledons</taxon>
        <taxon>Gunneridae</taxon>
        <taxon>Pentapetalae</taxon>
        <taxon>rosids</taxon>
        <taxon>fabids</taxon>
        <taxon>Rosales</taxon>
        <taxon>Rosaceae</taxon>
        <taxon>Rosoideae</taxon>
        <taxon>Rosoideae incertae sedis</taxon>
        <taxon>Rosa</taxon>
    </lineage>
</organism>
<dbReference type="GO" id="GO:0016567">
    <property type="term" value="P:protein ubiquitination"/>
    <property type="evidence" value="ECO:0007669"/>
    <property type="project" value="UniProtKB-UniRule"/>
</dbReference>
<keyword evidence="2 4" id="KW-0808">Transferase</keyword>
<feature type="domain" description="U-box" evidence="5">
    <location>
        <begin position="35"/>
        <end position="79"/>
    </location>
</feature>
<comment type="catalytic activity">
    <reaction evidence="4">
        <text>S-ubiquitinyl-[E2 ubiquitin-conjugating enzyme]-L-cysteine + [acceptor protein]-L-lysine = [E2 ubiquitin-conjugating enzyme]-L-cysteine + N(6)-ubiquitinyl-[acceptor protein]-L-lysine.</text>
        <dbReference type="EC" id="2.3.2.27"/>
    </reaction>
</comment>
<keyword evidence="3 4" id="KW-0833">Ubl conjugation pathway</keyword>
<dbReference type="Proteomes" id="UP000238479">
    <property type="component" value="Chromosome 7"/>
</dbReference>
<dbReference type="Pfam" id="PF04564">
    <property type="entry name" value="U-box"/>
    <property type="match status" value="1"/>
</dbReference>
<evidence type="ECO:0000256" key="1">
    <source>
        <dbReference type="ARBA" id="ARBA00004906"/>
    </source>
</evidence>
<dbReference type="InterPro" id="IPR013083">
    <property type="entry name" value="Znf_RING/FYVE/PHD"/>
</dbReference>
<dbReference type="UniPathway" id="UPA00143"/>
<dbReference type="Pfam" id="PF25598">
    <property type="entry name" value="ARM_PUB"/>
    <property type="match status" value="1"/>
</dbReference>
<reference evidence="6 7" key="1">
    <citation type="journal article" date="2018" name="Nat. Genet.">
        <title>The Rosa genome provides new insights in the design of modern roses.</title>
        <authorList>
            <person name="Bendahmane M."/>
        </authorList>
    </citation>
    <scope>NUCLEOTIDE SEQUENCE [LARGE SCALE GENOMIC DNA]</scope>
    <source>
        <strain evidence="7">cv. Old Blush</strain>
    </source>
</reference>
<proteinExistence type="predicted"/>
<dbReference type="EC" id="2.3.2.27" evidence="4"/>
<dbReference type="Gene3D" id="3.30.40.10">
    <property type="entry name" value="Zinc/RING finger domain, C3HC4 (zinc finger)"/>
    <property type="match status" value="1"/>
</dbReference>
<name>A0A2P6P5B3_ROSCH</name>
<dbReference type="STRING" id="74649.A0A2P6P5B3"/>
<evidence type="ECO:0000256" key="4">
    <source>
        <dbReference type="RuleBase" id="RU369093"/>
    </source>
</evidence>
<dbReference type="InterPro" id="IPR058678">
    <property type="entry name" value="ARM_PUB"/>
</dbReference>
<accession>A0A2P6P5B3</accession>
<dbReference type="SUPFAM" id="SSF57850">
    <property type="entry name" value="RING/U-box"/>
    <property type="match status" value="1"/>
</dbReference>
<comment type="function">
    <text evidence="4">Functions as an E3 ubiquitin ligase.</text>
</comment>
<sequence length="203" mass="22836">MFLCAGTRCSVKLLPSYQHHPERWPPTPSSRRGPNIESWVAPSNTTCPVTRTQLADFTLIPNHTLRRLIQEWYVANRSFGVVQIPTPKRLVDPTRTEQRGAHAYGNFPPRRVRQRCIDLEPPGRGVIEILQNPIAHPRALKIGIKALFVLCLVKQMRKKVVSAGAPEMLINTLADFKKCDSERALATIESSSAKSRRSLAQSH</sequence>
<comment type="caution">
    <text evidence="6">The sequence shown here is derived from an EMBL/GenBank/DDBJ whole genome shotgun (WGS) entry which is preliminary data.</text>
</comment>
<keyword evidence="6" id="KW-0436">Ligase</keyword>
<evidence type="ECO:0000313" key="6">
    <source>
        <dbReference type="EMBL" id="PRQ17125.1"/>
    </source>
</evidence>
<dbReference type="PANTHER" id="PTHR22849">
    <property type="entry name" value="WDSAM1 PROTEIN"/>
    <property type="match status" value="1"/>
</dbReference>
<dbReference type="PROSITE" id="PS51698">
    <property type="entry name" value="U_BOX"/>
    <property type="match status" value="1"/>
</dbReference>